<dbReference type="PANTHER" id="PTHR30290">
    <property type="entry name" value="PERIPLASMIC BINDING COMPONENT OF ABC TRANSPORTER"/>
    <property type="match status" value="1"/>
</dbReference>
<dbReference type="AlphaFoldDB" id="A0A972GS85"/>
<gene>
    <name evidence="3" type="ORF">GC093_22120</name>
</gene>
<dbReference type="GO" id="GO:0015833">
    <property type="term" value="P:peptide transport"/>
    <property type="evidence" value="ECO:0007669"/>
    <property type="project" value="TreeGrafter"/>
</dbReference>
<dbReference type="InterPro" id="IPR030678">
    <property type="entry name" value="Peptide/Ni-bd"/>
</dbReference>
<evidence type="ECO:0000259" key="2">
    <source>
        <dbReference type="Pfam" id="PF00496"/>
    </source>
</evidence>
<name>A0A972GS85_9BACL</name>
<feature type="compositionally biased region" description="Low complexity" evidence="1">
    <location>
        <begin position="68"/>
        <end position="79"/>
    </location>
</feature>
<dbReference type="Proteomes" id="UP000641588">
    <property type="component" value="Unassembled WGS sequence"/>
</dbReference>
<keyword evidence="4" id="KW-1185">Reference proteome</keyword>
<dbReference type="GO" id="GO:0043190">
    <property type="term" value="C:ATP-binding cassette (ABC) transporter complex"/>
    <property type="evidence" value="ECO:0007669"/>
    <property type="project" value="InterPro"/>
</dbReference>
<evidence type="ECO:0000313" key="4">
    <source>
        <dbReference type="Proteomes" id="UP000641588"/>
    </source>
</evidence>
<dbReference type="EMBL" id="WHOD01000082">
    <property type="protein sequence ID" value="NOU95899.1"/>
    <property type="molecule type" value="Genomic_DNA"/>
</dbReference>
<feature type="domain" description="Solute-binding protein family 5" evidence="2">
    <location>
        <begin position="134"/>
        <end position="487"/>
    </location>
</feature>
<proteinExistence type="predicted"/>
<accession>A0A972GS85</accession>
<feature type="region of interest" description="Disordered" evidence="1">
    <location>
        <begin position="68"/>
        <end position="88"/>
    </location>
</feature>
<evidence type="ECO:0000313" key="3">
    <source>
        <dbReference type="EMBL" id="NOU95899.1"/>
    </source>
</evidence>
<sequence>MSFFVVKMVLTKQRSMGKILIVIITIKRKSGGNLFMRSESRASRQKFSGFLALILVIILVTLSACQSSSSKSNGSGQSADTKAASPSGEAKEQVLKYITLNMPRSLDPVHIDAQRITSDGIAEPLVMLNDDGSIRPWLAKSWKNLEPTLWEVELQPNVKFWSGAVMDAAAVKAALERHQKLNKRGPSQIGGVEFIVKDSLHLQLKTPKPDPNFIFKLNGFAIHNTEEANRLGDKFNSQADLTGFMKPVQFTPGELLIAEAFPGYWGEKPKLQRLEARLGADAQARLLALKNGDADADMNVEVEQRVSYEKDPKFATYFPIGQTTNLWLNMKKVPALQDKNVRIALNLAVDRKELIEGVSRGFASNATGHFPAGLPYSINTGAVTDKAKAEKLLDEAGWKKGSDGIRVKDGQKLKMKMLTYTVFQPLAVALQSQLKNVGVEIELNPVETTASNQMMLDGNFDTATYCSCGTATGDIGGQLYSYYQSGVASNYGGYSNPEVDKLISQLTSEFDAAKQVDLAKQIQTLVQEDVPIIYLFNNTRWGAAYNNKVKGIDKNLQTKIVPGMYISK</sequence>
<dbReference type="Gene3D" id="3.10.105.10">
    <property type="entry name" value="Dipeptide-binding Protein, Domain 3"/>
    <property type="match status" value="1"/>
</dbReference>
<dbReference type="InterPro" id="IPR039424">
    <property type="entry name" value="SBP_5"/>
</dbReference>
<dbReference type="InterPro" id="IPR000914">
    <property type="entry name" value="SBP_5_dom"/>
</dbReference>
<comment type="caution">
    <text evidence="3">The sequence shown here is derived from an EMBL/GenBank/DDBJ whole genome shotgun (WGS) entry which is preliminary data.</text>
</comment>
<dbReference type="PANTHER" id="PTHR30290:SF81">
    <property type="entry name" value="OLIGOPEPTIDE-BINDING PROTEIN OPPA"/>
    <property type="match status" value="1"/>
</dbReference>
<organism evidence="3 4">
    <name type="scientific">Paenibacillus foliorum</name>
    <dbReference type="NCBI Taxonomy" id="2654974"/>
    <lineage>
        <taxon>Bacteria</taxon>
        <taxon>Bacillati</taxon>
        <taxon>Bacillota</taxon>
        <taxon>Bacilli</taxon>
        <taxon>Bacillales</taxon>
        <taxon>Paenibacillaceae</taxon>
        <taxon>Paenibacillus</taxon>
    </lineage>
</organism>
<dbReference type="GO" id="GO:1904680">
    <property type="term" value="F:peptide transmembrane transporter activity"/>
    <property type="evidence" value="ECO:0007669"/>
    <property type="project" value="TreeGrafter"/>
</dbReference>
<dbReference type="SUPFAM" id="SSF53850">
    <property type="entry name" value="Periplasmic binding protein-like II"/>
    <property type="match status" value="1"/>
</dbReference>
<evidence type="ECO:0000256" key="1">
    <source>
        <dbReference type="SAM" id="MobiDB-lite"/>
    </source>
</evidence>
<dbReference type="Pfam" id="PF00496">
    <property type="entry name" value="SBP_bac_5"/>
    <property type="match status" value="1"/>
</dbReference>
<dbReference type="GO" id="GO:0042597">
    <property type="term" value="C:periplasmic space"/>
    <property type="evidence" value="ECO:0007669"/>
    <property type="project" value="UniProtKB-ARBA"/>
</dbReference>
<protein>
    <recommendedName>
        <fullName evidence="2">Solute-binding protein family 5 domain-containing protein</fullName>
    </recommendedName>
</protein>
<reference evidence="3" key="1">
    <citation type="submission" date="2019-10" db="EMBL/GenBank/DDBJ databases">
        <title>Description of Paenibacillus glebae sp. nov.</title>
        <authorList>
            <person name="Carlier A."/>
            <person name="Qi S."/>
        </authorList>
    </citation>
    <scope>NUCLEOTIDE SEQUENCE</scope>
    <source>
        <strain evidence="3">LMG 31456</strain>
    </source>
</reference>
<dbReference type="Gene3D" id="3.40.190.10">
    <property type="entry name" value="Periplasmic binding protein-like II"/>
    <property type="match status" value="1"/>
</dbReference>
<dbReference type="PIRSF" id="PIRSF002741">
    <property type="entry name" value="MppA"/>
    <property type="match status" value="1"/>
</dbReference>